<feature type="compositionally biased region" description="Low complexity" evidence="1">
    <location>
        <begin position="280"/>
        <end position="295"/>
    </location>
</feature>
<evidence type="ECO:0000256" key="1">
    <source>
        <dbReference type="SAM" id="MobiDB-lite"/>
    </source>
</evidence>
<dbReference type="Pfam" id="PF12735">
    <property type="entry name" value="IgD3_Trs65"/>
    <property type="match status" value="1"/>
</dbReference>
<evidence type="ECO:0000313" key="4">
    <source>
        <dbReference type="Proteomes" id="UP000316270"/>
    </source>
</evidence>
<feature type="region of interest" description="Disordered" evidence="1">
    <location>
        <begin position="272"/>
        <end position="300"/>
    </location>
</feature>
<dbReference type="InterPro" id="IPR055420">
    <property type="entry name" value="IgD3_Trs65"/>
</dbReference>
<proteinExistence type="predicted"/>
<dbReference type="PANTHER" id="PTHR28159:SF1">
    <property type="entry name" value="TRAFFICKING PROTEIN PARTICLE COMPLEX II-SPECIFIC SUBUNIT 65"/>
    <property type="match status" value="1"/>
</dbReference>
<dbReference type="Proteomes" id="UP000316270">
    <property type="component" value="Chromosome 11"/>
</dbReference>
<sequence>MDPLCQRQVKKSPWSLMSFYSLASSETQIQRFVSLKSNPTARLGLFNISIVSGESPSLLNKINKLSVYFTPSALLQPAAALAQEVIDDEYLPSEIPQPINLLQPFANDPALRGLRPNLSALRLSKSAPTPTVPKSLLRPLKSGPRRLFRAASALLWRVRFTKSPASSEPNVTIASLDVEISPFAGSNVLVDGMDLSISPGQIEPLGPQLPLIGQPGDQITLLYRLRPRLADSISVVSQSYQLTLNATAAVIVSETCTPQLHIDWTTPVDLPSFRPSSRAGPSKSPSKPLGPDSLPITDHIAPSVSSSVSATGVSLTISGPREVEVGEVFNWIVFAVNRSDKMHRLAILALPKRRHLDRRHGAKDSTSSSNMTTEDGEGVIVKPVLDDDVICTMQRTAVQEPTELICLSPDVRIGPLAPAACFRTELKFVALGSGVLYVESLRVVDLNTQETTDIRELPDIVAVEQAQA</sequence>
<dbReference type="GO" id="GO:0005802">
    <property type="term" value="C:trans-Golgi network"/>
    <property type="evidence" value="ECO:0007669"/>
    <property type="project" value="TreeGrafter"/>
</dbReference>
<evidence type="ECO:0000313" key="3">
    <source>
        <dbReference type="EMBL" id="QDS74657.1"/>
    </source>
</evidence>
<keyword evidence="4" id="KW-1185">Reference proteome</keyword>
<dbReference type="PANTHER" id="PTHR28159">
    <property type="entry name" value="TRAFFICKING PROTEIN PARTICLE COMPLEX II-SPECIFIC SUBUNIT 65"/>
    <property type="match status" value="1"/>
</dbReference>
<protein>
    <recommendedName>
        <fullName evidence="2">Trafficking protein particle complex II-specific subunit 65 IgD3 domain-containing protein</fullName>
    </recommendedName>
</protein>
<dbReference type="GO" id="GO:0006891">
    <property type="term" value="P:intra-Golgi vesicle-mediated transport"/>
    <property type="evidence" value="ECO:0007669"/>
    <property type="project" value="InterPro"/>
</dbReference>
<reference evidence="3 4" key="1">
    <citation type="submission" date="2019-07" db="EMBL/GenBank/DDBJ databases">
        <title>Finished genome of Venturia effusa.</title>
        <authorList>
            <person name="Young C.A."/>
            <person name="Cox M.P."/>
            <person name="Ganley A.R.D."/>
            <person name="David W.J."/>
        </authorList>
    </citation>
    <scope>NUCLEOTIDE SEQUENCE [LARGE SCALE GENOMIC DNA]</scope>
    <source>
        <strain evidence="4">albino</strain>
    </source>
</reference>
<name>A0A517LG83_9PEZI</name>
<dbReference type="OrthoDB" id="5345392at2759"/>
<organism evidence="3 4">
    <name type="scientific">Venturia effusa</name>
    <dbReference type="NCBI Taxonomy" id="50376"/>
    <lineage>
        <taxon>Eukaryota</taxon>
        <taxon>Fungi</taxon>
        <taxon>Dikarya</taxon>
        <taxon>Ascomycota</taxon>
        <taxon>Pezizomycotina</taxon>
        <taxon>Dothideomycetes</taxon>
        <taxon>Pleosporomycetidae</taxon>
        <taxon>Venturiales</taxon>
        <taxon>Venturiaceae</taxon>
        <taxon>Venturia</taxon>
    </lineage>
</organism>
<dbReference type="InterPro" id="IPR024662">
    <property type="entry name" value="Trs65"/>
</dbReference>
<feature type="domain" description="Trafficking protein particle complex II-specific subunit 65 IgD3" evidence="2">
    <location>
        <begin position="292"/>
        <end position="462"/>
    </location>
</feature>
<dbReference type="AlphaFoldDB" id="A0A517LG83"/>
<dbReference type="STRING" id="50376.A0A517LG83"/>
<dbReference type="GO" id="GO:1990071">
    <property type="term" value="C:TRAPPII protein complex"/>
    <property type="evidence" value="ECO:0007669"/>
    <property type="project" value="InterPro"/>
</dbReference>
<gene>
    <name evidence="3" type="ORF">FKW77_009358</name>
</gene>
<dbReference type="EMBL" id="CP042195">
    <property type="protein sequence ID" value="QDS74657.1"/>
    <property type="molecule type" value="Genomic_DNA"/>
</dbReference>
<evidence type="ECO:0000259" key="2">
    <source>
        <dbReference type="Pfam" id="PF12735"/>
    </source>
</evidence>
<accession>A0A517LG83</accession>